<reference evidence="8" key="1">
    <citation type="journal article" date="2022" name="Int. J. Mol. Sci.">
        <title>Draft Genome of Tanacetum Coccineum: Genomic Comparison of Closely Related Tanacetum-Family Plants.</title>
        <authorList>
            <person name="Yamashiro T."/>
            <person name="Shiraishi A."/>
            <person name="Nakayama K."/>
            <person name="Satake H."/>
        </authorList>
    </citation>
    <scope>NUCLEOTIDE SEQUENCE</scope>
</reference>
<feature type="domain" description="Protein kinase" evidence="7">
    <location>
        <begin position="677"/>
        <end position="988"/>
    </location>
</feature>
<keyword evidence="3 6" id="KW-0547">Nucleotide-binding</keyword>
<feature type="domain" description="Protein kinase" evidence="7">
    <location>
        <begin position="359"/>
        <end position="631"/>
    </location>
</feature>
<dbReference type="PANTHER" id="PTHR27003">
    <property type="entry name" value="OS07G0166700 PROTEIN"/>
    <property type="match status" value="1"/>
</dbReference>
<dbReference type="InterPro" id="IPR011009">
    <property type="entry name" value="Kinase-like_dom_sf"/>
</dbReference>
<dbReference type="Pfam" id="PF00069">
    <property type="entry name" value="Pkinase"/>
    <property type="match status" value="1"/>
</dbReference>
<dbReference type="PROSITE" id="PS00109">
    <property type="entry name" value="PROTEIN_KINASE_TYR"/>
    <property type="match status" value="1"/>
</dbReference>
<keyword evidence="9" id="KW-1185">Reference proteome</keyword>
<keyword evidence="5 6" id="KW-0067">ATP-binding</keyword>
<dbReference type="InterPro" id="IPR001245">
    <property type="entry name" value="Ser-Thr/Tyr_kinase_cat_dom"/>
</dbReference>
<dbReference type="InterPro" id="IPR008266">
    <property type="entry name" value="Tyr_kinase_AS"/>
</dbReference>
<evidence type="ECO:0000256" key="5">
    <source>
        <dbReference type="ARBA" id="ARBA00022840"/>
    </source>
</evidence>
<accession>A0ABQ4WAL3</accession>
<reference evidence="8" key="2">
    <citation type="submission" date="2022-01" db="EMBL/GenBank/DDBJ databases">
        <authorList>
            <person name="Yamashiro T."/>
            <person name="Shiraishi A."/>
            <person name="Satake H."/>
            <person name="Nakayama K."/>
        </authorList>
    </citation>
    <scope>NUCLEOTIDE SEQUENCE</scope>
</reference>
<keyword evidence="2" id="KW-0808">Transferase</keyword>
<dbReference type="Proteomes" id="UP001151760">
    <property type="component" value="Unassembled WGS sequence"/>
</dbReference>
<evidence type="ECO:0000256" key="4">
    <source>
        <dbReference type="ARBA" id="ARBA00022777"/>
    </source>
</evidence>
<dbReference type="Pfam" id="PF07714">
    <property type="entry name" value="PK_Tyr_Ser-Thr"/>
    <property type="match status" value="3"/>
</dbReference>
<feature type="binding site" evidence="6">
    <location>
        <position position="1040"/>
    </location>
    <ligand>
        <name>ATP</name>
        <dbReference type="ChEBI" id="CHEBI:30616"/>
    </ligand>
</feature>
<organism evidence="8 9">
    <name type="scientific">Tanacetum coccineum</name>
    <dbReference type="NCBI Taxonomy" id="301880"/>
    <lineage>
        <taxon>Eukaryota</taxon>
        <taxon>Viridiplantae</taxon>
        <taxon>Streptophyta</taxon>
        <taxon>Embryophyta</taxon>
        <taxon>Tracheophyta</taxon>
        <taxon>Spermatophyta</taxon>
        <taxon>Magnoliopsida</taxon>
        <taxon>eudicotyledons</taxon>
        <taxon>Gunneridae</taxon>
        <taxon>Pentapetalae</taxon>
        <taxon>asterids</taxon>
        <taxon>campanulids</taxon>
        <taxon>Asterales</taxon>
        <taxon>Asteraceae</taxon>
        <taxon>Asteroideae</taxon>
        <taxon>Anthemideae</taxon>
        <taxon>Anthemidinae</taxon>
        <taxon>Tanacetum</taxon>
    </lineage>
</organism>
<dbReference type="InterPro" id="IPR017441">
    <property type="entry name" value="Protein_kinase_ATP_BS"/>
</dbReference>
<dbReference type="InterPro" id="IPR025886">
    <property type="entry name" value="PP2-like"/>
</dbReference>
<dbReference type="PROSITE" id="PS00107">
    <property type="entry name" value="PROTEIN_KINASE_ATP"/>
    <property type="match status" value="1"/>
</dbReference>
<sequence length="1747" mass="202142">MMFSPDDFAHLKIPLENILSATDSFDEKNVRGKDAFEKVYKGELLWSGELIDINARRWNKERDDEKEQQFWMEISMLSSLKHKNLVSLVGFCDDNDEKIIIYKDELRGSLCNFLSDPKLTWVQRLEICVGLANALSYIYYDEAREFSVIHRNFDSDTILLNDNREPKLCEFRLSMKIEASQRRHSFHVDKVWGRKGYTDPTYIETKSAHHKSDMYSFGIVMFELLCGRKSVSDGQDHKYLAPVAIFHYKKKILDELIDPLLWKQMDPRSFSVFAKTAYECLSEQRSERPNIHEIVTRLEEALKLQLARGNRPDHSIVAAGVEVTPSNHDKGSLTSISTQVDLSHLTLSWEDIKAATNDFAHENFIRIFRFGAIHKGRLLHSEQFIDIIVKRFYSDYVKYESKRFWTEVSMLSSLKHKNLVSIIGFYNSNLNKMIIYKKEATQILETYLSDQTLTWMQRLKICVGVAKALSYLHYYPGRDFSVIHCNIRSSNILLDDKWEPKLSGFELSLKNTVAWRQHLLLIRDIVKNVYLDPKYEKTGGVTHKSDVYSLGVVLLEVLRGRSAIDDEQLGEGLISQLAKSHLDDMVDPHLRKQMDPESLRIFSETTYYCLQEERAKRPYIDQVVKRLDKALDLQWKHENPELPKNAVDCTSSNHLKWEKLEHFKIRLNDIELATENFADTYCIGSGGYGMVYKAQLEHFDSTISSSIDGENKCDLPKKRSTVAIKRIFNTQGEQGFIAEIETLTSCKHENIISLLGFCDEGRDRMILVYELASKGSLEDYMGNSDKMTNLTWMQRLKVCLDIAHGLKYIHTNTDQDKQKIIHRDIKSANILLGDNWEAKIADFGLSKFHPASQEASTINTNMIAGTNTYLDPEYQKYGRLNKKSDIYSFGVVLLEILTGSLAYDPVYTKVNEKGIAPIARDHFEKGTLMEIVDRKIKEETDEHVFSLSKGPNKESLDIFSKLAFRCLAETQAQRPTIEVVINKLKKALYSQENHKDNLKLSLEDIKLATQSFSQDYIIGYGDFGNVYKGHTHGHNIVAAKRLDRKFAEGEAEFMTELKILMEYKHENVIGLLGYCDEEDEKVIVYEYASRGTLDMYLRDDSLTWVMRLKICIDIAIGLEFLHGTVSSPEMVIHRDISSSNILLFDDWKAKITDFGLSLVCPTNQDVGFIIDKVTGTIGYRDPLYLKTGFLTKESDIFSLGAVLLDILCGKLSSEKLDDEYCYLPFLAKHHYHVGKLDKLVFEGIKEQIVPQSYITFTRIALQCIHHRRERRPTAHEVVIQLKKALEFQEDYEKWEPKLPKDYEDIIQMSKCPEIYSTKMKEELYNIFSKGILLQQDKVLLSFDGNRERNEMVSATMFSYKNSCPHEWKSLPESRYRPCGKPLGHVSFHASKLNDYNALCLSFLLNSCSSKLFGTVVEMLDISDLNIEIKTRAQFLSLDVVYGVYLIFKFCDSRNFSIKPMCVNLKYRKGHESMHAYFATWRDEQWMMIELHRFSNQNKEVYEFLLESFSSYYCGDAAVYVEGIEFRAIDKVKHEEIGKLKQVQQVLKSDFNVDQVQQLPTNFEEIFKICRNYDELFWLGEIGEKKLLVLSAKAALYKYSNVDLFTLKPSAVSRFQVVIELLPQQVFHINCTIRSQMLSPDTVYVCYLMFKLSEQCQGLHCPVKVRDLLHQENNEADFFYFITPSPSNINDITRVPQQREDGWMEIQVWKFNSTHEFNDDSLSMNMKFTSHEGIMSGLIVCGLEFRPM</sequence>
<dbReference type="Gene3D" id="3.30.200.20">
    <property type="entry name" value="Phosphorylase Kinase, domain 1"/>
    <property type="match status" value="4"/>
</dbReference>
<gene>
    <name evidence="8" type="ORF">Tco_0600027</name>
</gene>
<dbReference type="PROSITE" id="PS00108">
    <property type="entry name" value="PROTEIN_KINASE_ST"/>
    <property type="match status" value="1"/>
</dbReference>
<keyword evidence="4" id="KW-0418">Kinase</keyword>
<dbReference type="PROSITE" id="PS50011">
    <property type="entry name" value="PROTEIN_KINASE_DOM"/>
    <property type="match status" value="4"/>
</dbReference>
<dbReference type="SUPFAM" id="SSF56112">
    <property type="entry name" value="Protein kinase-like (PK-like)"/>
    <property type="match status" value="4"/>
</dbReference>
<feature type="domain" description="Protein kinase" evidence="7">
    <location>
        <begin position="25"/>
        <end position="302"/>
    </location>
</feature>
<dbReference type="InterPro" id="IPR008271">
    <property type="entry name" value="Ser/Thr_kinase_AS"/>
</dbReference>
<dbReference type="EMBL" id="BQNB010008477">
    <property type="protein sequence ID" value="GJS49906.1"/>
    <property type="molecule type" value="Genomic_DNA"/>
</dbReference>
<protein>
    <submittedName>
        <fullName evidence="8">Kinase-like domain, phloem protein 2-like protein</fullName>
    </submittedName>
</protein>
<dbReference type="SMART" id="SM00220">
    <property type="entry name" value="S_TKc"/>
    <property type="match status" value="2"/>
</dbReference>
<proteinExistence type="predicted"/>
<keyword evidence="1" id="KW-0723">Serine/threonine-protein kinase</keyword>
<evidence type="ECO:0000313" key="9">
    <source>
        <dbReference type="Proteomes" id="UP001151760"/>
    </source>
</evidence>
<dbReference type="PANTHER" id="PTHR27003:SF471">
    <property type="entry name" value="VASCULAR ENDOTHELIAL GROWTH FACTOR RECEPTOR 2 (VEGFR2)-RELATED"/>
    <property type="match status" value="1"/>
</dbReference>
<evidence type="ECO:0000256" key="2">
    <source>
        <dbReference type="ARBA" id="ARBA00022679"/>
    </source>
</evidence>
<evidence type="ECO:0000256" key="3">
    <source>
        <dbReference type="ARBA" id="ARBA00022741"/>
    </source>
</evidence>
<feature type="domain" description="Protein kinase" evidence="7">
    <location>
        <begin position="1012"/>
        <end position="1285"/>
    </location>
</feature>
<evidence type="ECO:0000256" key="6">
    <source>
        <dbReference type="PROSITE-ProRule" id="PRU10141"/>
    </source>
</evidence>
<dbReference type="Pfam" id="PF14299">
    <property type="entry name" value="PP2"/>
    <property type="match status" value="2"/>
</dbReference>
<comment type="caution">
    <text evidence="8">The sequence shown here is derived from an EMBL/GenBank/DDBJ whole genome shotgun (WGS) entry which is preliminary data.</text>
</comment>
<dbReference type="InterPro" id="IPR000719">
    <property type="entry name" value="Prot_kinase_dom"/>
</dbReference>
<evidence type="ECO:0000256" key="1">
    <source>
        <dbReference type="ARBA" id="ARBA00022527"/>
    </source>
</evidence>
<dbReference type="InterPro" id="IPR045272">
    <property type="entry name" value="ANXUR1/2-like"/>
</dbReference>
<name>A0ABQ4WAL3_9ASTR</name>
<evidence type="ECO:0000259" key="7">
    <source>
        <dbReference type="PROSITE" id="PS50011"/>
    </source>
</evidence>
<evidence type="ECO:0000313" key="8">
    <source>
        <dbReference type="EMBL" id="GJS49906.1"/>
    </source>
</evidence>
<dbReference type="Gene3D" id="1.10.510.10">
    <property type="entry name" value="Transferase(Phosphotransferase) domain 1"/>
    <property type="match status" value="4"/>
</dbReference>